<evidence type="ECO:0000259" key="4">
    <source>
        <dbReference type="SMART" id="SM00703"/>
    </source>
</evidence>
<evidence type="ECO:0000256" key="1">
    <source>
        <dbReference type="SAM" id="MobiDB-lite"/>
    </source>
</evidence>
<feature type="transmembrane region" description="Helical" evidence="2">
    <location>
        <begin position="705"/>
        <end position="727"/>
    </location>
</feature>
<feature type="compositionally biased region" description="Polar residues" evidence="1">
    <location>
        <begin position="462"/>
        <end position="473"/>
    </location>
</feature>
<feature type="transmembrane region" description="Helical" evidence="2">
    <location>
        <begin position="310"/>
        <end position="333"/>
    </location>
</feature>
<keyword evidence="2" id="KW-1133">Transmembrane helix</keyword>
<feature type="compositionally biased region" description="Basic and acidic residues" evidence="1">
    <location>
        <begin position="368"/>
        <end position="385"/>
    </location>
</feature>
<feature type="transmembrane region" description="Helical" evidence="2">
    <location>
        <begin position="897"/>
        <end position="914"/>
    </location>
</feature>
<dbReference type="PANTHER" id="PTHR11161:SF0">
    <property type="entry name" value="O-ACYLTRANSFERASE LIKE PROTEIN"/>
    <property type="match status" value="1"/>
</dbReference>
<dbReference type="EMBL" id="RQTK01000169">
    <property type="protein sequence ID" value="RUS85455.1"/>
    <property type="molecule type" value="Genomic_DNA"/>
</dbReference>
<feature type="transmembrane region" description="Helical" evidence="2">
    <location>
        <begin position="594"/>
        <end position="623"/>
    </location>
</feature>
<sequence>MPKVVVLWLPAILAVTVVLVHNCSSLTSNHSVDIQEKEHELHPLAENTSFNNIQTLKDFLNGDKLLSNVVNKPSFQDVLDIIKEEGSRVALPSTMFNNTREIIFAFLRLDLLSTVRRVLSQKPASTWFPQGPGVSDVCYSHMMTYFEALIGRRTSNVTSGADAEKIVSQDWALRMLDSMGKPSSGLLVGRLQLVGDYDQCVMIRATQEVAGNQAWSVQSSPQPLFKGRYCRARLPMAQYIDRRLPENVNTFWLDEDHLPININWGVCVPDSCSQQDIKAFLTQGTFSTLSLPVEDVLCFLETKLAEDPGAVFVIFLLAMFLVAVALCTVLDLIMRVRDSQSASPNSPCWCVLKTAPPANLNSTQANSCKDRSSAGHEKQEKERENAAGQNTGASINPDLLKETPKRDSAPPLLTVDKKSPEEKSYIEESHHEDHYENPKDLGAVNEGFQLAELGEKERTSDTSENQQDGNCLQRQAKEDSLKDSTIEIETGNAKEESTIEEKTVQHDCGKNRDSHSISLCRHIVKKTSLYTNFVELMNTDVSSSKPTVQCLEGLKAITMAWVVLGHTYTFGGIIDENNVVYDNALEMTNIPDRLAFHIGVGSAQFGVDTFFVICGCLVMFISLDKLRSIKQSWQFWVCFIFRRFWRLTPVYMVVLAIGTNLYDHIVYGPLKAHNLEEVHECREKWWAHLLYINNFYRPMQKCMTWTWYLAVDMQLHVLSPLFIYPVYRNRRLGCALIACLVAVGMISAFFSELSYGGQFLLMDMNFADYWSHVYTMPWTRVSAFAIGLLLGVMLRDMDSGPHVWDKILAKKWSQRLFTPIMWTVSISVAVCLALINHVQWRHGSAHWGNAALAVMESLSRPLWSLAVAWVILACNTGRAGPIASILKFPPFVTLSRLSYTVYLLHPLVILFVVYSRRTTIYLHPDRIDQAYNYLGHLVLTHLLAVVLYLCVEAPLRSLDILWEPRRRHKTA</sequence>
<keyword evidence="2" id="KW-0812">Transmembrane</keyword>
<feature type="transmembrane region" description="Helical" evidence="2">
    <location>
        <begin position="734"/>
        <end position="757"/>
    </location>
</feature>
<feature type="region of interest" description="Disordered" evidence="1">
    <location>
        <begin position="455"/>
        <end position="508"/>
    </location>
</feature>
<dbReference type="OrthoDB" id="207378at2759"/>
<gene>
    <name evidence="5" type="ORF">EGW08_006788</name>
</gene>
<keyword evidence="2" id="KW-0472">Membrane</keyword>
<feature type="compositionally biased region" description="Basic and acidic residues" evidence="1">
    <location>
        <begin position="475"/>
        <end position="485"/>
    </location>
</feature>
<feature type="compositionally biased region" description="Basic and acidic residues" evidence="1">
    <location>
        <begin position="399"/>
        <end position="408"/>
    </location>
</feature>
<reference evidence="5 6" key="1">
    <citation type="submission" date="2019-01" db="EMBL/GenBank/DDBJ databases">
        <title>A draft genome assembly of the solar-powered sea slug Elysia chlorotica.</title>
        <authorList>
            <person name="Cai H."/>
            <person name="Li Q."/>
            <person name="Fang X."/>
            <person name="Li J."/>
            <person name="Curtis N.E."/>
            <person name="Altenburger A."/>
            <person name="Shibata T."/>
            <person name="Feng M."/>
            <person name="Maeda T."/>
            <person name="Schwartz J.A."/>
            <person name="Shigenobu S."/>
            <person name="Lundholm N."/>
            <person name="Nishiyama T."/>
            <person name="Yang H."/>
            <person name="Hasebe M."/>
            <person name="Li S."/>
            <person name="Pierce S.K."/>
            <person name="Wang J."/>
        </authorList>
    </citation>
    <scope>NUCLEOTIDE SEQUENCE [LARGE SCALE GENOMIC DNA]</scope>
    <source>
        <strain evidence="5">EC2010</strain>
        <tissue evidence="5">Whole organism of an adult</tissue>
    </source>
</reference>
<dbReference type="PANTHER" id="PTHR11161">
    <property type="entry name" value="O-ACYLTRANSFERASE"/>
    <property type="match status" value="1"/>
</dbReference>
<dbReference type="InterPro" id="IPR052728">
    <property type="entry name" value="O2_lipid_transport_reg"/>
</dbReference>
<feature type="transmembrane region" description="Helical" evidence="2">
    <location>
        <begin position="777"/>
        <end position="795"/>
    </location>
</feature>
<dbReference type="AlphaFoldDB" id="A0A433TV78"/>
<feature type="compositionally biased region" description="Basic and acidic residues" evidence="1">
    <location>
        <begin position="492"/>
        <end position="508"/>
    </location>
</feature>
<accession>A0A433TV78</accession>
<evidence type="ECO:0000313" key="5">
    <source>
        <dbReference type="EMBL" id="RUS85455.1"/>
    </source>
</evidence>
<feature type="domain" description="Nose resistant-to-fluoxetine protein N-terminal" evidence="4">
    <location>
        <begin position="135"/>
        <end position="300"/>
    </location>
</feature>
<feature type="chain" id="PRO_5019319495" description="Nose resistant-to-fluoxetine protein N-terminal domain-containing protein" evidence="3">
    <location>
        <begin position="26"/>
        <end position="971"/>
    </location>
</feature>
<keyword evidence="6" id="KW-1185">Reference proteome</keyword>
<dbReference type="Pfam" id="PF01757">
    <property type="entry name" value="Acyl_transf_3"/>
    <property type="match status" value="1"/>
</dbReference>
<dbReference type="Proteomes" id="UP000271974">
    <property type="component" value="Unassembled WGS sequence"/>
</dbReference>
<dbReference type="InterPro" id="IPR006621">
    <property type="entry name" value="Nose-resist-to-fluoxetine_N"/>
</dbReference>
<feature type="region of interest" description="Disordered" evidence="1">
    <location>
        <begin position="361"/>
        <end position="441"/>
    </location>
</feature>
<feature type="compositionally biased region" description="Basic and acidic residues" evidence="1">
    <location>
        <begin position="415"/>
        <end position="439"/>
    </location>
</feature>
<evidence type="ECO:0000313" key="6">
    <source>
        <dbReference type="Proteomes" id="UP000271974"/>
    </source>
</evidence>
<comment type="caution">
    <text evidence="5">The sequence shown here is derived from an EMBL/GenBank/DDBJ whole genome shotgun (WGS) entry which is preliminary data.</text>
</comment>
<dbReference type="Pfam" id="PF20146">
    <property type="entry name" value="NRF"/>
    <property type="match status" value="1"/>
</dbReference>
<protein>
    <recommendedName>
        <fullName evidence="4">Nose resistant-to-fluoxetine protein N-terminal domain-containing protein</fullName>
    </recommendedName>
</protein>
<dbReference type="GO" id="GO:0016747">
    <property type="term" value="F:acyltransferase activity, transferring groups other than amino-acyl groups"/>
    <property type="evidence" value="ECO:0007669"/>
    <property type="project" value="InterPro"/>
</dbReference>
<evidence type="ECO:0000256" key="3">
    <source>
        <dbReference type="SAM" id="SignalP"/>
    </source>
</evidence>
<proteinExistence type="predicted"/>
<feature type="transmembrane region" description="Helical" evidence="2">
    <location>
        <begin position="934"/>
        <end position="951"/>
    </location>
</feature>
<feature type="transmembrane region" description="Helical" evidence="2">
    <location>
        <begin position="816"/>
        <end position="838"/>
    </location>
</feature>
<organism evidence="5 6">
    <name type="scientific">Elysia chlorotica</name>
    <name type="common">Eastern emerald elysia</name>
    <name type="synonym">Sea slug</name>
    <dbReference type="NCBI Taxonomy" id="188477"/>
    <lineage>
        <taxon>Eukaryota</taxon>
        <taxon>Metazoa</taxon>
        <taxon>Spiralia</taxon>
        <taxon>Lophotrochozoa</taxon>
        <taxon>Mollusca</taxon>
        <taxon>Gastropoda</taxon>
        <taxon>Heterobranchia</taxon>
        <taxon>Euthyneura</taxon>
        <taxon>Panpulmonata</taxon>
        <taxon>Sacoglossa</taxon>
        <taxon>Placobranchoidea</taxon>
        <taxon>Plakobranchidae</taxon>
        <taxon>Elysia</taxon>
    </lineage>
</organism>
<feature type="transmembrane region" description="Helical" evidence="2">
    <location>
        <begin position="644"/>
        <end position="662"/>
    </location>
</feature>
<keyword evidence="3" id="KW-0732">Signal</keyword>
<name>A0A433TV78_ELYCH</name>
<evidence type="ECO:0000256" key="2">
    <source>
        <dbReference type="SAM" id="Phobius"/>
    </source>
</evidence>
<dbReference type="SMART" id="SM00703">
    <property type="entry name" value="NRF"/>
    <property type="match status" value="1"/>
</dbReference>
<feature type="signal peptide" evidence="3">
    <location>
        <begin position="1"/>
        <end position="25"/>
    </location>
</feature>
<dbReference type="InterPro" id="IPR002656">
    <property type="entry name" value="Acyl_transf_3_dom"/>
</dbReference>